<dbReference type="Gene3D" id="3.30.360.10">
    <property type="entry name" value="Dihydrodipicolinate Reductase, domain 2"/>
    <property type="match status" value="1"/>
</dbReference>
<evidence type="ECO:0000313" key="4">
    <source>
        <dbReference type="EMBL" id="SDA52919.1"/>
    </source>
</evidence>
<dbReference type="InterPro" id="IPR006311">
    <property type="entry name" value="TAT_signal"/>
</dbReference>
<dbReference type="Pfam" id="PF01408">
    <property type="entry name" value="GFO_IDH_MocA"/>
    <property type="match status" value="1"/>
</dbReference>
<dbReference type="STRING" id="279824.SAMN03080617_00908"/>
<dbReference type="InterPro" id="IPR036291">
    <property type="entry name" value="NAD(P)-bd_dom_sf"/>
</dbReference>
<protein>
    <submittedName>
        <fullName evidence="4">Predicted dehydrogenase</fullName>
    </submittedName>
</protein>
<accession>A0A1G5W483</accession>
<keyword evidence="5" id="KW-1185">Reference proteome</keyword>
<dbReference type="PANTHER" id="PTHR43818">
    <property type="entry name" value="BCDNA.GH03377"/>
    <property type="match status" value="1"/>
</dbReference>
<gene>
    <name evidence="4" type="ORF">SAMN03080617_00908</name>
</gene>
<dbReference type="InterPro" id="IPR050463">
    <property type="entry name" value="Gfo/Idh/MocA_oxidrdct_glycsds"/>
</dbReference>
<feature type="domain" description="Gfo/Idh/MocA-like oxidoreductase bacterial type C-terminal" evidence="3">
    <location>
        <begin position="176"/>
        <end position="257"/>
    </location>
</feature>
<dbReference type="OrthoDB" id="9763611at2"/>
<dbReference type="SUPFAM" id="SSF51735">
    <property type="entry name" value="NAD(P)-binding Rossmann-fold domains"/>
    <property type="match status" value="1"/>
</dbReference>
<evidence type="ECO:0000313" key="5">
    <source>
        <dbReference type="Proteomes" id="UP000198756"/>
    </source>
</evidence>
<evidence type="ECO:0000256" key="1">
    <source>
        <dbReference type="SAM" id="SignalP"/>
    </source>
</evidence>
<organism evidence="4 5">
    <name type="scientific">Algoriphagus alkaliphilus</name>
    <dbReference type="NCBI Taxonomy" id="279824"/>
    <lineage>
        <taxon>Bacteria</taxon>
        <taxon>Pseudomonadati</taxon>
        <taxon>Bacteroidota</taxon>
        <taxon>Cytophagia</taxon>
        <taxon>Cytophagales</taxon>
        <taxon>Cyclobacteriaceae</taxon>
        <taxon>Algoriphagus</taxon>
    </lineage>
</organism>
<feature type="domain" description="Gfo/Idh/MocA-like oxidoreductase N-terminal" evidence="2">
    <location>
        <begin position="41"/>
        <end position="160"/>
    </location>
</feature>
<dbReference type="InterPro" id="IPR000683">
    <property type="entry name" value="Gfo/Idh/MocA-like_OxRdtase_N"/>
</dbReference>
<evidence type="ECO:0000259" key="3">
    <source>
        <dbReference type="Pfam" id="PF19051"/>
    </source>
</evidence>
<dbReference type="PROSITE" id="PS51318">
    <property type="entry name" value="TAT"/>
    <property type="match status" value="1"/>
</dbReference>
<reference evidence="5" key="1">
    <citation type="submission" date="2016-10" db="EMBL/GenBank/DDBJ databases">
        <authorList>
            <person name="Varghese N."/>
            <person name="Submissions S."/>
        </authorList>
    </citation>
    <scope>NUCLEOTIDE SEQUENCE [LARGE SCALE GENOMIC DNA]</scope>
    <source>
        <strain evidence="5">DSM 22703</strain>
    </source>
</reference>
<dbReference type="PANTHER" id="PTHR43818:SF10">
    <property type="entry name" value="NADH-DEPENDENT DEHYDROGENASE-RELATED"/>
    <property type="match status" value="1"/>
</dbReference>
<dbReference type="Pfam" id="PF19051">
    <property type="entry name" value="GFO_IDH_MocA_C2"/>
    <property type="match status" value="1"/>
</dbReference>
<evidence type="ECO:0000259" key="2">
    <source>
        <dbReference type="Pfam" id="PF01408"/>
    </source>
</evidence>
<name>A0A1G5W483_9BACT</name>
<dbReference type="RefSeq" id="WP_092728756.1">
    <property type="nucleotide sequence ID" value="NZ_FMXE01000005.1"/>
</dbReference>
<dbReference type="SUPFAM" id="SSF55347">
    <property type="entry name" value="Glyceraldehyde-3-phosphate dehydrogenase-like, C-terminal domain"/>
    <property type="match status" value="1"/>
</dbReference>
<sequence length="449" mass="50160">MSKKFTFIDRRDFLKKTGLGLFGLALSPAALANMKADGRLRTAHIGVGNMGFEDLKAISSHSLVDVTALCDVDSNNLAAAAKLFPNAKTYSDYRIMLKEMANNVDAVIVSTPDHTHAPASMMAMNINKPVYCQKPLTHHVTEARKMKALAKKKNLVTQMGIQVHSFYDYKLATLLIQSGIIGKVNTVRAWSPKNWGYDGPEPTGSDPVPANLDWNLWLGTAPERPYKEGVYHPGNWRKIMDFGCGTLGDMGVHIFDTPYNALQLDVPRTIINECRQPTGFGFPEHNIVTYEFPATPYTAETLKWVWYDGPGAPADHEDLKLPNGEKLPEQGAMFMGEKGRLLLPHFQQLPRLIVDGKYQEFEVAPFNLGAPVKDYDGESKKHYHQFVDACLGNGECTAPFEYSARLTETILLGVIAGRFPNQMLHWDSRKAKFSEKAANKFLDGKYRKF</sequence>
<dbReference type="InterPro" id="IPR043906">
    <property type="entry name" value="Gfo/Idh/MocA_OxRdtase_bact_C"/>
</dbReference>
<dbReference type="Proteomes" id="UP000198756">
    <property type="component" value="Unassembled WGS sequence"/>
</dbReference>
<keyword evidence="1" id="KW-0732">Signal</keyword>
<proteinExistence type="predicted"/>
<dbReference type="EMBL" id="FMXE01000005">
    <property type="protein sequence ID" value="SDA52919.1"/>
    <property type="molecule type" value="Genomic_DNA"/>
</dbReference>
<feature type="signal peptide" evidence="1">
    <location>
        <begin position="1"/>
        <end position="32"/>
    </location>
</feature>
<dbReference type="AlphaFoldDB" id="A0A1G5W483"/>
<feature type="chain" id="PRO_5011625928" evidence="1">
    <location>
        <begin position="33"/>
        <end position="449"/>
    </location>
</feature>
<dbReference type="GO" id="GO:0000166">
    <property type="term" value="F:nucleotide binding"/>
    <property type="evidence" value="ECO:0007669"/>
    <property type="project" value="InterPro"/>
</dbReference>
<dbReference type="Gene3D" id="3.40.50.720">
    <property type="entry name" value="NAD(P)-binding Rossmann-like Domain"/>
    <property type="match status" value="1"/>
</dbReference>